<evidence type="ECO:0000256" key="1">
    <source>
        <dbReference type="SAM" id="MobiDB-lite"/>
    </source>
</evidence>
<organism evidence="2 3">
    <name type="scientific">Linnemannia schmuckeri</name>
    <dbReference type="NCBI Taxonomy" id="64567"/>
    <lineage>
        <taxon>Eukaryota</taxon>
        <taxon>Fungi</taxon>
        <taxon>Fungi incertae sedis</taxon>
        <taxon>Mucoromycota</taxon>
        <taxon>Mortierellomycotina</taxon>
        <taxon>Mortierellomycetes</taxon>
        <taxon>Mortierellales</taxon>
        <taxon>Mortierellaceae</taxon>
        <taxon>Linnemannia</taxon>
    </lineage>
</organism>
<feature type="compositionally biased region" description="Acidic residues" evidence="1">
    <location>
        <begin position="1"/>
        <end position="10"/>
    </location>
</feature>
<accession>A0A9P5R2D4</accession>
<comment type="caution">
    <text evidence="2">The sequence shown here is derived from an EMBL/GenBank/DDBJ whole genome shotgun (WGS) entry which is preliminary data.</text>
</comment>
<feature type="compositionally biased region" description="Basic and acidic residues" evidence="1">
    <location>
        <begin position="85"/>
        <end position="107"/>
    </location>
</feature>
<reference evidence="2" key="1">
    <citation type="journal article" date="2020" name="Fungal Divers.">
        <title>Resolving the Mortierellaceae phylogeny through synthesis of multi-gene phylogenetics and phylogenomics.</title>
        <authorList>
            <person name="Vandepol N."/>
            <person name="Liber J."/>
            <person name="Desiro A."/>
            <person name="Na H."/>
            <person name="Kennedy M."/>
            <person name="Barry K."/>
            <person name="Grigoriev I.V."/>
            <person name="Miller A.N."/>
            <person name="O'Donnell K."/>
            <person name="Stajich J.E."/>
            <person name="Bonito G."/>
        </authorList>
    </citation>
    <scope>NUCLEOTIDE SEQUENCE</scope>
    <source>
        <strain evidence="2">NRRL 6426</strain>
    </source>
</reference>
<name>A0A9P5R2D4_9FUNG</name>
<proteinExistence type="predicted"/>
<feature type="non-terminal residue" evidence="2">
    <location>
        <position position="1"/>
    </location>
</feature>
<dbReference type="AlphaFoldDB" id="A0A9P5R2D4"/>
<sequence length="107" mass="11636">GNEAPLDDGSSDIVESQQEESVIGKTLSGTRFSTIRSEKRKHYGTSDSDSDGSDGPTGSMRSSIAPAGQVMRRRPFVNRSRKRIREGSSDDINDRDGDREPDYGVAS</sequence>
<dbReference type="OrthoDB" id="10420973at2759"/>
<keyword evidence="3" id="KW-1185">Reference proteome</keyword>
<feature type="non-terminal residue" evidence="2">
    <location>
        <position position="107"/>
    </location>
</feature>
<evidence type="ECO:0000313" key="2">
    <source>
        <dbReference type="EMBL" id="KAF9120122.1"/>
    </source>
</evidence>
<feature type="region of interest" description="Disordered" evidence="1">
    <location>
        <begin position="1"/>
        <end position="107"/>
    </location>
</feature>
<dbReference type="Proteomes" id="UP000748756">
    <property type="component" value="Unassembled WGS sequence"/>
</dbReference>
<feature type="compositionally biased region" description="Basic residues" evidence="1">
    <location>
        <begin position="71"/>
        <end position="84"/>
    </location>
</feature>
<dbReference type="EMBL" id="JAAAUQ010002892">
    <property type="protein sequence ID" value="KAF9120122.1"/>
    <property type="molecule type" value="Genomic_DNA"/>
</dbReference>
<gene>
    <name evidence="2" type="ORF">BG015_006143</name>
</gene>
<evidence type="ECO:0000313" key="3">
    <source>
        <dbReference type="Proteomes" id="UP000748756"/>
    </source>
</evidence>
<protein>
    <submittedName>
        <fullName evidence="2">Uncharacterized protein</fullName>
    </submittedName>
</protein>